<dbReference type="EMBL" id="BK015473">
    <property type="protein sequence ID" value="DAE08726.1"/>
    <property type="molecule type" value="Genomic_DNA"/>
</dbReference>
<organism evidence="1">
    <name type="scientific">Siphoviridae sp. ct3lF2</name>
    <dbReference type="NCBI Taxonomy" id="2825324"/>
    <lineage>
        <taxon>Viruses</taxon>
        <taxon>Duplodnaviria</taxon>
        <taxon>Heunggongvirae</taxon>
        <taxon>Uroviricota</taxon>
        <taxon>Caudoviricetes</taxon>
    </lineage>
</organism>
<accession>A0A8S5PNP9</accession>
<protein>
    <submittedName>
        <fullName evidence="1">Uncharacterized protein</fullName>
    </submittedName>
</protein>
<evidence type="ECO:0000313" key="1">
    <source>
        <dbReference type="EMBL" id="DAE08726.1"/>
    </source>
</evidence>
<proteinExistence type="predicted"/>
<reference evidence="1" key="1">
    <citation type="journal article" date="2021" name="Proc. Natl. Acad. Sci. U.S.A.">
        <title>A Catalog of Tens of Thousands of Viruses from Human Metagenomes Reveals Hidden Associations with Chronic Diseases.</title>
        <authorList>
            <person name="Tisza M.J."/>
            <person name="Buck C.B."/>
        </authorList>
    </citation>
    <scope>NUCLEOTIDE SEQUENCE</scope>
    <source>
        <strain evidence="1">Ct3lF2</strain>
    </source>
</reference>
<name>A0A8S5PNP9_9CAUD</name>
<sequence length="125" mass="13035">MKRNLYDSITVIQGASGKAIDRDGCLSAVFAADVSAISGTPTASAIDIVVTHCDAESGTYEAVDDDCLFVGCKAEQAIAAGKQTIWQIDLIACKRYVKVTATPKFTGGTNPAATATYALVIGDKR</sequence>